<reference evidence="2 3" key="1">
    <citation type="submission" date="2020-10" db="EMBL/GenBank/DDBJ databases">
        <title>Ca. Dormibacterota MAGs.</title>
        <authorList>
            <person name="Montgomery K."/>
        </authorList>
    </citation>
    <scope>NUCLEOTIDE SEQUENCE [LARGE SCALE GENOMIC DNA]</scope>
    <source>
        <strain evidence="2">SC8811_S16_3</strain>
    </source>
</reference>
<dbReference type="InterPro" id="IPR003141">
    <property type="entry name" value="Pol/His_phosphatase_N"/>
</dbReference>
<dbReference type="AlphaFoldDB" id="A0A934NDT0"/>
<dbReference type="Gene3D" id="3.20.20.140">
    <property type="entry name" value="Metal-dependent hydrolases"/>
    <property type="match status" value="1"/>
</dbReference>
<name>A0A934NDT0_9BACT</name>
<dbReference type="SUPFAM" id="SSF89550">
    <property type="entry name" value="PHP domain-like"/>
    <property type="match status" value="1"/>
</dbReference>
<dbReference type="PANTHER" id="PTHR42924">
    <property type="entry name" value="EXONUCLEASE"/>
    <property type="match status" value="1"/>
</dbReference>
<dbReference type="InterPro" id="IPR004013">
    <property type="entry name" value="PHP_dom"/>
</dbReference>
<comment type="caution">
    <text evidence="2">The sequence shown here is derived from an EMBL/GenBank/DDBJ whole genome shotgun (WGS) entry which is preliminary data.</text>
</comment>
<dbReference type="GO" id="GO:0004534">
    <property type="term" value="F:5'-3' RNA exonuclease activity"/>
    <property type="evidence" value="ECO:0007669"/>
    <property type="project" value="TreeGrafter"/>
</dbReference>
<dbReference type="Pfam" id="PF02811">
    <property type="entry name" value="PHP"/>
    <property type="match status" value="1"/>
</dbReference>
<dbReference type="Proteomes" id="UP000620075">
    <property type="component" value="Unassembled WGS sequence"/>
</dbReference>
<evidence type="ECO:0000259" key="1">
    <source>
        <dbReference type="SMART" id="SM00481"/>
    </source>
</evidence>
<proteinExistence type="predicted"/>
<organism evidence="2 3">
    <name type="scientific">Candidatus Dormiibacter inghamiae</name>
    <dbReference type="NCBI Taxonomy" id="3127013"/>
    <lineage>
        <taxon>Bacteria</taxon>
        <taxon>Bacillati</taxon>
        <taxon>Candidatus Dormiibacterota</taxon>
        <taxon>Candidatus Dormibacteria</taxon>
        <taxon>Candidatus Dormibacterales</taxon>
        <taxon>Candidatus Dormibacteraceae</taxon>
        <taxon>Candidatus Dormiibacter</taxon>
    </lineage>
</organism>
<sequence>MGVADPHCHTTASDGMVSPSELVRAAVALGLDLIAVCDHDTMAAALETQSRGEEAGLVVVAGQEVTTRWPAQTHLVGWFLKTPVKSGQTLAATVEAIQDEGGLAILPHPFMPTYFASCQPEALVALLRTHRLDGIELLHTAPLGAARRRRLERFCADHGDRVGALIGSSDSHFGGHDLGRALTEFPGRTAADFRQAVLERRTLPRIGRRGSVPAGVALRQQWRSLVDLPLRRLLGQFE</sequence>
<dbReference type="InterPro" id="IPR052018">
    <property type="entry name" value="PHP_domain"/>
</dbReference>
<accession>A0A934NDT0</accession>
<evidence type="ECO:0000313" key="2">
    <source>
        <dbReference type="EMBL" id="MBJ7603498.1"/>
    </source>
</evidence>
<gene>
    <name evidence="2" type="ORF">JF888_09975</name>
</gene>
<feature type="domain" description="Polymerase/histidinol phosphatase N-terminal" evidence="1">
    <location>
        <begin position="4"/>
        <end position="69"/>
    </location>
</feature>
<dbReference type="EMBL" id="JAEKNQ010000038">
    <property type="protein sequence ID" value="MBJ7603498.1"/>
    <property type="molecule type" value="Genomic_DNA"/>
</dbReference>
<dbReference type="InterPro" id="IPR016195">
    <property type="entry name" value="Pol/histidinol_Pase-like"/>
</dbReference>
<dbReference type="PANTHER" id="PTHR42924:SF3">
    <property type="entry name" value="POLYMERASE_HISTIDINOL PHOSPHATASE N-TERMINAL DOMAIN-CONTAINING PROTEIN"/>
    <property type="match status" value="1"/>
</dbReference>
<dbReference type="CDD" id="cd07438">
    <property type="entry name" value="PHP_HisPPase_AMP"/>
    <property type="match status" value="1"/>
</dbReference>
<evidence type="ECO:0000313" key="3">
    <source>
        <dbReference type="Proteomes" id="UP000620075"/>
    </source>
</evidence>
<dbReference type="SMART" id="SM00481">
    <property type="entry name" value="POLIIIAc"/>
    <property type="match status" value="1"/>
</dbReference>
<dbReference type="GO" id="GO:0035312">
    <property type="term" value="F:5'-3' DNA exonuclease activity"/>
    <property type="evidence" value="ECO:0007669"/>
    <property type="project" value="TreeGrafter"/>
</dbReference>
<protein>
    <submittedName>
        <fullName evidence="2">PHP domain-containing protein</fullName>
    </submittedName>
</protein>
<dbReference type="RefSeq" id="WP_338179622.1">
    <property type="nucleotide sequence ID" value="NZ_JAEKNQ010000038.1"/>
</dbReference>